<dbReference type="InterPro" id="IPR036390">
    <property type="entry name" value="WH_DNA-bd_sf"/>
</dbReference>
<feature type="compositionally biased region" description="Basic and acidic residues" evidence="9">
    <location>
        <begin position="413"/>
        <end position="435"/>
    </location>
</feature>
<keyword evidence="3 8" id="KW-0805">Transcription regulation</keyword>
<keyword evidence="6 8" id="KW-0539">Nucleus</keyword>
<keyword evidence="11" id="KW-1185">Reference proteome</keyword>
<dbReference type="PANTHER" id="PTHR13011">
    <property type="entry name" value="TFIIF-ALPHA"/>
    <property type="match status" value="1"/>
</dbReference>
<dbReference type="GO" id="GO:0032968">
    <property type="term" value="P:positive regulation of transcription elongation by RNA polymerase II"/>
    <property type="evidence" value="ECO:0007669"/>
    <property type="project" value="InterPro"/>
</dbReference>
<evidence type="ECO:0000256" key="4">
    <source>
        <dbReference type="ARBA" id="ARBA00023125"/>
    </source>
</evidence>
<dbReference type="EMBL" id="HG805913">
    <property type="protein sequence ID" value="CDW54735.1"/>
    <property type="molecule type" value="Genomic_DNA"/>
</dbReference>
<dbReference type="PANTHER" id="PTHR13011:SF0">
    <property type="entry name" value="GENERAL TRANSCRIPTION FACTOR IIF SUBUNIT 1"/>
    <property type="match status" value="1"/>
</dbReference>
<evidence type="ECO:0000256" key="1">
    <source>
        <dbReference type="ARBA" id="ARBA00004123"/>
    </source>
</evidence>
<sequence length="497" mass="57173">MSASSTREEFIVRVPELSPEQKVTIFKFGGNLGVDVIKWNHVTLDREDNADVYAEEDVMPKFGAGSEYGKHARLEARKKKLGYRSQQYRRSEQPWLLTVNDKHTRKYRGIREGGVSEHADYWIFVKSGENIFDAYPVSEWYNFMAVSRFKALDIDQAEEKFKERGKVLNQFALKTQLRTANSEANEEEVQFRRTKFIIINLQYFACRLRVNQPKKATKRSRAEKKRKELKKQAKIRRQKDANEEDLIASAESDDGDEEGREIDYMSDTDTDVYKPSLRVSMLRSVKIFRSDEPEKKQAEQLIGVDEEIGMRALIGSDEEEEEENEEDNEADPTRKSTLNGMEAFASTADFGPGDEPESESDSDSDDPDSDRIKSAFLLQKKKEMTTTEVSSEAPTSDLKRRMEGGEPAGGSVPEKKAKVESDKAKDGRSEITEEEVRRYLERKPLSCMELVSKFKPRCSKMSKQEIVQRMATVLKKLKPEQFRRNDTLYFSMAGRRG</sequence>
<keyword evidence="5 8" id="KW-0804">Transcription</keyword>
<dbReference type="Pfam" id="PF05793">
    <property type="entry name" value="TFIIF_alpha"/>
    <property type="match status" value="1"/>
</dbReference>
<dbReference type="GO" id="GO:0016251">
    <property type="term" value="F:RNA polymerase II general transcription initiation factor activity"/>
    <property type="evidence" value="ECO:0007669"/>
    <property type="project" value="TreeGrafter"/>
</dbReference>
<dbReference type="OrthoDB" id="76676at2759"/>
<evidence type="ECO:0000256" key="7">
    <source>
        <dbReference type="ARBA" id="ARBA00025232"/>
    </source>
</evidence>
<comment type="similarity">
    <text evidence="2 8">Belongs to the TFIIF alpha subunit family.</text>
</comment>
<evidence type="ECO:0000256" key="2">
    <source>
        <dbReference type="ARBA" id="ARBA00005249"/>
    </source>
</evidence>
<dbReference type="InterPro" id="IPR036388">
    <property type="entry name" value="WH-like_DNA-bd_sf"/>
</dbReference>
<evidence type="ECO:0000256" key="9">
    <source>
        <dbReference type="SAM" id="MobiDB-lite"/>
    </source>
</evidence>
<comment type="subcellular location">
    <subcellularLocation>
        <location evidence="1 8">Nucleus</location>
    </subcellularLocation>
</comment>
<dbReference type="AlphaFoldDB" id="A0A077Z7T0"/>
<evidence type="ECO:0000256" key="5">
    <source>
        <dbReference type="ARBA" id="ARBA00023163"/>
    </source>
</evidence>
<organism evidence="10 11">
    <name type="scientific">Trichuris trichiura</name>
    <name type="common">Whipworm</name>
    <name type="synonym">Trichocephalus trichiurus</name>
    <dbReference type="NCBI Taxonomy" id="36087"/>
    <lineage>
        <taxon>Eukaryota</taxon>
        <taxon>Metazoa</taxon>
        <taxon>Ecdysozoa</taxon>
        <taxon>Nematoda</taxon>
        <taxon>Enoplea</taxon>
        <taxon>Dorylaimia</taxon>
        <taxon>Trichinellida</taxon>
        <taxon>Trichuridae</taxon>
        <taxon>Trichuris</taxon>
    </lineage>
</organism>
<name>A0A077Z7T0_TRITR</name>
<feature type="compositionally biased region" description="Acidic residues" evidence="9">
    <location>
        <begin position="352"/>
        <end position="368"/>
    </location>
</feature>
<evidence type="ECO:0000256" key="3">
    <source>
        <dbReference type="ARBA" id="ARBA00023015"/>
    </source>
</evidence>
<keyword evidence="4 8" id="KW-0238">DNA-binding</keyword>
<dbReference type="SUPFAM" id="SSF46785">
    <property type="entry name" value="Winged helix' DNA-binding domain"/>
    <property type="match status" value="1"/>
</dbReference>
<reference evidence="10" key="1">
    <citation type="submission" date="2014-01" db="EMBL/GenBank/DDBJ databases">
        <authorList>
            <person name="Aslett M."/>
        </authorList>
    </citation>
    <scope>NUCLEOTIDE SEQUENCE</scope>
</reference>
<dbReference type="Proteomes" id="UP000030665">
    <property type="component" value="Unassembled WGS sequence"/>
</dbReference>
<dbReference type="SUPFAM" id="SSF50916">
    <property type="entry name" value="Rap30/74 interaction domains"/>
    <property type="match status" value="1"/>
</dbReference>
<feature type="region of interest" description="Disordered" evidence="9">
    <location>
        <begin position="291"/>
        <end position="435"/>
    </location>
</feature>
<evidence type="ECO:0000313" key="11">
    <source>
        <dbReference type="Proteomes" id="UP000030665"/>
    </source>
</evidence>
<dbReference type="GO" id="GO:0005674">
    <property type="term" value="C:transcription factor TFIIF complex"/>
    <property type="evidence" value="ECO:0007669"/>
    <property type="project" value="TreeGrafter"/>
</dbReference>
<comment type="function">
    <text evidence="7 8">TFIIF is a general transcription initiation factor that binds to RNA polymerase II and helps to recruit it to the initiation complex in collaboration with TFIIB. It promotes transcription elongation.</text>
</comment>
<keyword evidence="10" id="KW-0396">Initiation factor</keyword>
<dbReference type="STRING" id="36087.A0A077Z7T0"/>
<accession>A0A077Z7T0</accession>
<dbReference type="InterPro" id="IPR008851">
    <property type="entry name" value="TFIIF-alpha"/>
</dbReference>
<evidence type="ECO:0000313" key="10">
    <source>
        <dbReference type="EMBL" id="CDW54735.1"/>
    </source>
</evidence>
<evidence type="ECO:0000256" key="8">
    <source>
        <dbReference type="RuleBase" id="RU366044"/>
    </source>
</evidence>
<dbReference type="Gene3D" id="1.10.10.10">
    <property type="entry name" value="Winged helix-like DNA-binding domain superfamily/Winged helix DNA-binding domain"/>
    <property type="match status" value="1"/>
</dbReference>
<feature type="compositionally biased region" description="Acidic residues" evidence="9">
    <location>
        <begin position="316"/>
        <end position="330"/>
    </location>
</feature>
<feature type="region of interest" description="Disordered" evidence="9">
    <location>
        <begin position="215"/>
        <end position="268"/>
    </location>
</feature>
<reference evidence="10" key="2">
    <citation type="submission" date="2014-03" db="EMBL/GenBank/DDBJ databases">
        <title>The whipworm genome and dual-species transcriptomics of an intimate host-pathogen interaction.</title>
        <authorList>
            <person name="Foth B.J."/>
            <person name="Tsai I.J."/>
            <person name="Reid A.J."/>
            <person name="Bancroft A.J."/>
            <person name="Nichol S."/>
            <person name="Tracey A."/>
            <person name="Holroyd N."/>
            <person name="Cotton J.A."/>
            <person name="Stanley E.J."/>
            <person name="Zarowiecki M."/>
            <person name="Liu J.Z."/>
            <person name="Huckvale T."/>
            <person name="Cooper P.J."/>
            <person name="Grencis R.K."/>
            <person name="Berriman M."/>
        </authorList>
    </citation>
    <scope>NUCLEOTIDE SEQUENCE [LARGE SCALE GENOMIC DNA]</scope>
</reference>
<dbReference type="GO" id="GO:0001096">
    <property type="term" value="F:TFIIF-class transcription factor complex binding"/>
    <property type="evidence" value="ECO:0007669"/>
    <property type="project" value="TreeGrafter"/>
</dbReference>
<dbReference type="GO" id="GO:0006367">
    <property type="term" value="P:transcription initiation at RNA polymerase II promoter"/>
    <property type="evidence" value="ECO:0007669"/>
    <property type="project" value="InterPro"/>
</dbReference>
<protein>
    <recommendedName>
        <fullName evidence="8">Transcription initiation factor IIF subunit alpha</fullName>
    </recommendedName>
</protein>
<evidence type="ECO:0000256" key="6">
    <source>
        <dbReference type="ARBA" id="ARBA00023242"/>
    </source>
</evidence>
<dbReference type="InterPro" id="IPR011039">
    <property type="entry name" value="TFIIF_interaction"/>
</dbReference>
<feature type="compositionally biased region" description="Basic residues" evidence="9">
    <location>
        <begin position="215"/>
        <end position="237"/>
    </location>
</feature>
<keyword evidence="10" id="KW-0648">Protein biosynthesis</keyword>
<feature type="compositionally biased region" description="Acidic residues" evidence="9">
    <location>
        <begin position="242"/>
        <end position="268"/>
    </location>
</feature>
<gene>
    <name evidence="10" type="ORF">TTRE_0000300501</name>
</gene>
<dbReference type="GO" id="GO:0003677">
    <property type="term" value="F:DNA binding"/>
    <property type="evidence" value="ECO:0007669"/>
    <property type="project" value="UniProtKB-KW"/>
</dbReference>
<proteinExistence type="inferred from homology"/>
<dbReference type="GO" id="GO:0003743">
    <property type="term" value="F:translation initiation factor activity"/>
    <property type="evidence" value="ECO:0007669"/>
    <property type="project" value="UniProtKB-KW"/>
</dbReference>